<dbReference type="Proteomes" id="UP000546200">
    <property type="component" value="Unassembled WGS sequence"/>
</dbReference>
<dbReference type="InterPro" id="IPR008868">
    <property type="entry name" value="TniB"/>
</dbReference>
<reference evidence="1 2" key="1">
    <citation type="submission" date="2020-08" db="EMBL/GenBank/DDBJ databases">
        <title>Genomic Encyclopedia of Type Strains, Phase IV (KMG-IV): sequencing the most valuable type-strain genomes for metagenomic binning, comparative biology and taxonomic classification.</title>
        <authorList>
            <person name="Goeker M."/>
        </authorList>
    </citation>
    <scope>NUCLEOTIDE SEQUENCE [LARGE SCALE GENOMIC DNA]</scope>
    <source>
        <strain evidence="1 2">DSM 100044</strain>
    </source>
</reference>
<dbReference type="InterPro" id="IPR027417">
    <property type="entry name" value="P-loop_NTPase"/>
</dbReference>
<organism evidence="1 2">
    <name type="scientific">Sphingomonas aerophila</name>
    <dbReference type="NCBI Taxonomy" id="1344948"/>
    <lineage>
        <taxon>Bacteria</taxon>
        <taxon>Pseudomonadati</taxon>
        <taxon>Pseudomonadota</taxon>
        <taxon>Alphaproteobacteria</taxon>
        <taxon>Sphingomonadales</taxon>
        <taxon>Sphingomonadaceae</taxon>
        <taxon>Sphingomonas</taxon>
    </lineage>
</organism>
<protein>
    <recommendedName>
        <fullName evidence="3">AAA+ ATPase domain-containing protein</fullName>
    </recommendedName>
</protein>
<evidence type="ECO:0008006" key="3">
    <source>
        <dbReference type="Google" id="ProtNLM"/>
    </source>
</evidence>
<accession>A0A7W9BG61</accession>
<dbReference type="RefSeq" id="WP_184059331.1">
    <property type="nucleotide sequence ID" value="NZ_JACIJK010000009.1"/>
</dbReference>
<proteinExistence type="predicted"/>
<evidence type="ECO:0000313" key="1">
    <source>
        <dbReference type="EMBL" id="MBB5716246.1"/>
    </source>
</evidence>
<dbReference type="Gene3D" id="3.40.50.300">
    <property type="entry name" value="P-loop containing nucleotide triphosphate hydrolases"/>
    <property type="match status" value="1"/>
</dbReference>
<keyword evidence="2" id="KW-1185">Reference proteome</keyword>
<dbReference type="SUPFAM" id="SSF52540">
    <property type="entry name" value="P-loop containing nucleoside triphosphate hydrolases"/>
    <property type="match status" value="1"/>
</dbReference>
<dbReference type="Pfam" id="PF05621">
    <property type="entry name" value="TniB"/>
    <property type="match status" value="1"/>
</dbReference>
<dbReference type="AlphaFoldDB" id="A0A7W9BG61"/>
<dbReference type="EMBL" id="JACIJK010000009">
    <property type="protein sequence ID" value="MBB5716246.1"/>
    <property type="molecule type" value="Genomic_DNA"/>
</dbReference>
<sequence>MNRDLNTGGGSMPSPITGHALPIYEEPHISRVGIAMDAFEKLLIPYAPQTAIKGRMEVLRIRCLGKRGVPLPGLRLSQVSQAGKSKALTSFRDEAMARAEAAGEPFNPYRILYVRLDKKGTLKMLCRRILRMLGDPHDDVGNLDDVRLRLAEFMVLRGVELLIIDEVQHLKGSSNDKEEITDELKGFLDAGIVPVVMAGNEEADEFFNSNIQFAGRLGSPLELSPIDISKRAEAVAFKTFCKDLDTAMKDADIVRRLSGFQDAKILNGLLAASGGHVGRVCRIVEAALEHAIQRDADFIETYDLAYAVETFAIPKGYVIKNPFGQL</sequence>
<name>A0A7W9BG61_9SPHN</name>
<gene>
    <name evidence="1" type="ORF">FHS94_003106</name>
</gene>
<comment type="caution">
    <text evidence="1">The sequence shown here is derived from an EMBL/GenBank/DDBJ whole genome shotgun (WGS) entry which is preliminary data.</text>
</comment>
<evidence type="ECO:0000313" key="2">
    <source>
        <dbReference type="Proteomes" id="UP000546200"/>
    </source>
</evidence>